<feature type="region of interest" description="Disordered" evidence="1">
    <location>
        <begin position="1"/>
        <end position="62"/>
    </location>
</feature>
<dbReference type="AlphaFoldDB" id="A0A9I9DB43"/>
<proteinExistence type="predicted"/>
<sequence>MTWEIRVNHDNPSQKRKKPGERPTNSDRDMKAREKELDSKPRARLEGRKRENETHQNLGQGRLLLWGLNKVARIQVPRQK</sequence>
<dbReference type="Gramene" id="MELO3C016025.2.1">
    <property type="protein sequence ID" value="MELO3C016025.2.1"/>
    <property type="gene ID" value="MELO3C016025.2"/>
</dbReference>
<evidence type="ECO:0000256" key="1">
    <source>
        <dbReference type="SAM" id="MobiDB-lite"/>
    </source>
</evidence>
<dbReference type="EnsemblPlants" id="MELO3C016025.2.1">
    <property type="protein sequence ID" value="MELO3C016025.2.1"/>
    <property type="gene ID" value="MELO3C016025.2"/>
</dbReference>
<reference evidence="2" key="1">
    <citation type="submission" date="2023-03" db="UniProtKB">
        <authorList>
            <consortium name="EnsemblPlants"/>
        </authorList>
    </citation>
    <scope>IDENTIFICATION</scope>
</reference>
<organism evidence="2">
    <name type="scientific">Cucumis melo</name>
    <name type="common">Muskmelon</name>
    <dbReference type="NCBI Taxonomy" id="3656"/>
    <lineage>
        <taxon>Eukaryota</taxon>
        <taxon>Viridiplantae</taxon>
        <taxon>Streptophyta</taxon>
        <taxon>Embryophyta</taxon>
        <taxon>Tracheophyta</taxon>
        <taxon>Spermatophyta</taxon>
        <taxon>Magnoliopsida</taxon>
        <taxon>eudicotyledons</taxon>
        <taxon>Gunneridae</taxon>
        <taxon>Pentapetalae</taxon>
        <taxon>rosids</taxon>
        <taxon>fabids</taxon>
        <taxon>Cucurbitales</taxon>
        <taxon>Cucurbitaceae</taxon>
        <taxon>Benincaseae</taxon>
        <taxon>Cucumis</taxon>
    </lineage>
</organism>
<feature type="compositionally biased region" description="Basic and acidic residues" evidence="1">
    <location>
        <begin position="20"/>
        <end position="54"/>
    </location>
</feature>
<name>A0A9I9DB43_CUCME</name>
<protein>
    <submittedName>
        <fullName evidence="2">Uncharacterized protein</fullName>
    </submittedName>
</protein>
<accession>A0A9I9DB43</accession>
<feature type="compositionally biased region" description="Basic and acidic residues" evidence="1">
    <location>
        <begin position="1"/>
        <end position="13"/>
    </location>
</feature>
<evidence type="ECO:0000313" key="2">
    <source>
        <dbReference type="EnsemblPlants" id="MELO3C016025.2.1"/>
    </source>
</evidence>